<evidence type="ECO:0000313" key="1">
    <source>
        <dbReference type="EMBL" id="KFM80910.1"/>
    </source>
</evidence>
<proteinExistence type="predicted"/>
<gene>
    <name evidence="1" type="ORF">X975_03019</name>
</gene>
<sequence length="56" mass="6644">MNFYCNGNDIKDILVCNNKTVDDIKRHARLLTVFLHESSFLTEAYILDYFVDTLWN</sequence>
<keyword evidence="2" id="KW-1185">Reference proteome</keyword>
<name>A0A087UU71_STEMI</name>
<dbReference type="AlphaFoldDB" id="A0A087UU71"/>
<dbReference type="Proteomes" id="UP000054359">
    <property type="component" value="Unassembled WGS sequence"/>
</dbReference>
<evidence type="ECO:0000313" key="2">
    <source>
        <dbReference type="Proteomes" id="UP000054359"/>
    </source>
</evidence>
<organism evidence="1 2">
    <name type="scientific">Stegodyphus mimosarum</name>
    <name type="common">African social velvet spider</name>
    <dbReference type="NCBI Taxonomy" id="407821"/>
    <lineage>
        <taxon>Eukaryota</taxon>
        <taxon>Metazoa</taxon>
        <taxon>Ecdysozoa</taxon>
        <taxon>Arthropoda</taxon>
        <taxon>Chelicerata</taxon>
        <taxon>Arachnida</taxon>
        <taxon>Araneae</taxon>
        <taxon>Araneomorphae</taxon>
        <taxon>Entelegynae</taxon>
        <taxon>Eresoidea</taxon>
        <taxon>Eresidae</taxon>
        <taxon>Stegodyphus</taxon>
    </lineage>
</organism>
<reference evidence="1 2" key="1">
    <citation type="submission" date="2013-11" db="EMBL/GenBank/DDBJ databases">
        <title>Genome sequencing of Stegodyphus mimosarum.</title>
        <authorList>
            <person name="Bechsgaard J."/>
        </authorList>
    </citation>
    <scope>NUCLEOTIDE SEQUENCE [LARGE SCALE GENOMIC DNA]</scope>
</reference>
<feature type="non-terminal residue" evidence="1">
    <location>
        <position position="56"/>
    </location>
</feature>
<accession>A0A087UU71</accession>
<protein>
    <submittedName>
        <fullName evidence="1">Uncharacterized protein</fullName>
    </submittedName>
</protein>
<dbReference type="EMBL" id="KK121640">
    <property type="protein sequence ID" value="KFM80910.1"/>
    <property type="molecule type" value="Genomic_DNA"/>
</dbReference>